<dbReference type="PANTHER" id="PTHR38166">
    <property type="entry name" value="C2H2-TYPE DOMAIN-CONTAINING PROTEIN-RELATED"/>
    <property type="match status" value="1"/>
</dbReference>
<evidence type="ECO:0000313" key="3">
    <source>
        <dbReference type="Proteomes" id="UP000295604"/>
    </source>
</evidence>
<sequence>MVDNRAVTGHSPREWLPHRAKSRDPNSQTRTISSFVERATALSRILGRLGRRNICCAPDLRMAKGYRKESGRGKCECPTGHQDQTKPSLLLEERPPNNLSWPWEPPPMVSKNPAKDEAIFAERKDQAGSSEWNHRIKPIKQEISPVFNAVPVTKAPCGELEGNEEHSGEAAYSESISYHNTLRESLHFVWEGDRISHRGSITDTSQQKPSRSNTAPVGAGQSGRVSKQSAKRRDTIPPRKTTESAQTHVKPCLPDEENQRFACPYFKLDRSKHIDCLHFQLRRVKDVKQHIFRKHPFHCPNCFIIFPSGDRCTLHMKNGGCEANAHCRDEAKKRSISEEQKIRLYSRMTHCKSEREQWYAIWSILFPHEPRPESPLLGTILEETILTARHAYVTNRSRVFSGLSATVRMGDGGPPNPARATNLPQDALALPDSRNAVVGVESALDELARVVANRGSDPTELSLCNEQPEVKPETSSNEEELPSKENEPSTMGLLDALESWEFEGFNLAPPMDPFPTAWSSAVWPEWVEPTFNVAEEQNLVDNFTTRESSNIDSLFDSAITTWPDLGTGSGDTESSKK</sequence>
<name>A0A4R8TMP7_9PEZI</name>
<feature type="region of interest" description="Disordered" evidence="1">
    <location>
        <begin position="199"/>
        <end position="251"/>
    </location>
</feature>
<organism evidence="2 3">
    <name type="scientific">Colletotrichum sidae</name>
    <dbReference type="NCBI Taxonomy" id="1347389"/>
    <lineage>
        <taxon>Eukaryota</taxon>
        <taxon>Fungi</taxon>
        <taxon>Dikarya</taxon>
        <taxon>Ascomycota</taxon>
        <taxon>Pezizomycotina</taxon>
        <taxon>Sordariomycetes</taxon>
        <taxon>Hypocreomycetidae</taxon>
        <taxon>Glomerellales</taxon>
        <taxon>Glomerellaceae</taxon>
        <taxon>Colletotrichum</taxon>
        <taxon>Colletotrichum orbiculare species complex</taxon>
    </lineage>
</organism>
<proteinExistence type="predicted"/>
<evidence type="ECO:0000256" key="1">
    <source>
        <dbReference type="SAM" id="MobiDB-lite"/>
    </source>
</evidence>
<dbReference type="EMBL" id="QAPF01000054">
    <property type="protein sequence ID" value="TEA19016.1"/>
    <property type="molecule type" value="Genomic_DNA"/>
</dbReference>
<dbReference type="Proteomes" id="UP000295604">
    <property type="component" value="Unassembled WGS sequence"/>
</dbReference>
<evidence type="ECO:0000313" key="2">
    <source>
        <dbReference type="EMBL" id="TEA19016.1"/>
    </source>
</evidence>
<dbReference type="AlphaFoldDB" id="A0A4R8TMP7"/>
<dbReference type="PANTHER" id="PTHR38166:SF1">
    <property type="entry name" value="C2H2-TYPE DOMAIN-CONTAINING PROTEIN"/>
    <property type="match status" value="1"/>
</dbReference>
<keyword evidence="3" id="KW-1185">Reference proteome</keyword>
<evidence type="ECO:0008006" key="4">
    <source>
        <dbReference type="Google" id="ProtNLM"/>
    </source>
</evidence>
<reference evidence="2 3" key="1">
    <citation type="submission" date="2018-11" db="EMBL/GenBank/DDBJ databases">
        <title>Genome sequence and assembly of Colletotrichum sidae.</title>
        <authorList>
            <person name="Gan P."/>
            <person name="Shirasu K."/>
        </authorList>
    </citation>
    <scope>NUCLEOTIDE SEQUENCE [LARGE SCALE GENOMIC DNA]</scope>
    <source>
        <strain evidence="2 3">CBS 518.97</strain>
    </source>
</reference>
<gene>
    <name evidence="2" type="ORF">C8034_v009457</name>
</gene>
<feature type="compositionally biased region" description="Polar residues" evidence="1">
    <location>
        <begin position="199"/>
        <end position="215"/>
    </location>
</feature>
<feature type="compositionally biased region" description="Basic and acidic residues" evidence="1">
    <location>
        <begin position="231"/>
        <end position="242"/>
    </location>
</feature>
<feature type="region of interest" description="Disordered" evidence="1">
    <location>
        <begin position="456"/>
        <end position="489"/>
    </location>
</feature>
<protein>
    <recommendedName>
        <fullName evidence="4">C2H2-type domain-containing protein</fullName>
    </recommendedName>
</protein>
<comment type="caution">
    <text evidence="2">The sequence shown here is derived from an EMBL/GenBank/DDBJ whole genome shotgun (WGS) entry which is preliminary data.</text>
</comment>
<accession>A0A4R8TMP7</accession>
<feature type="region of interest" description="Disordered" evidence="1">
    <location>
        <begin position="1"/>
        <end position="29"/>
    </location>
</feature>